<accession>A0A0K9NJM6</accession>
<dbReference type="InterPro" id="IPR011004">
    <property type="entry name" value="Trimer_LpxA-like_sf"/>
</dbReference>
<evidence type="ECO:0000313" key="3">
    <source>
        <dbReference type="EMBL" id="KMZ56823.1"/>
    </source>
</evidence>
<dbReference type="Pfam" id="PF00132">
    <property type="entry name" value="Hexapep"/>
    <property type="match status" value="1"/>
</dbReference>
<dbReference type="SUPFAM" id="SSF51161">
    <property type="entry name" value="Trimeric LpxA-like enzymes"/>
    <property type="match status" value="1"/>
</dbReference>
<protein>
    <submittedName>
        <fullName evidence="3">Gamma carbonic anhydrase 1, mitochondrial</fullName>
    </submittedName>
</protein>
<name>A0A0K9NJM6_ZOSMR</name>
<dbReference type="PANTHER" id="PTHR13061:SF58">
    <property type="entry name" value="GAMMA CARBONIC ANHYDRASE 1, MITOCHONDRIAL-LIKE"/>
    <property type="match status" value="1"/>
</dbReference>
<dbReference type="GO" id="GO:0045271">
    <property type="term" value="C:respiratory chain complex I"/>
    <property type="evidence" value="ECO:0000318"/>
    <property type="project" value="GO_Central"/>
</dbReference>
<reference evidence="4" key="1">
    <citation type="journal article" date="2016" name="Nature">
        <title>The genome of the seagrass Zostera marina reveals angiosperm adaptation to the sea.</title>
        <authorList>
            <person name="Olsen J.L."/>
            <person name="Rouze P."/>
            <person name="Verhelst B."/>
            <person name="Lin Y.-C."/>
            <person name="Bayer T."/>
            <person name="Collen J."/>
            <person name="Dattolo E."/>
            <person name="De Paoli E."/>
            <person name="Dittami S."/>
            <person name="Maumus F."/>
            <person name="Michel G."/>
            <person name="Kersting A."/>
            <person name="Lauritano C."/>
            <person name="Lohaus R."/>
            <person name="Toepel M."/>
            <person name="Tonon T."/>
            <person name="Vanneste K."/>
            <person name="Amirebrahimi M."/>
            <person name="Brakel J."/>
            <person name="Bostroem C."/>
            <person name="Chovatia M."/>
            <person name="Grimwood J."/>
            <person name="Jenkins J.W."/>
            <person name="Jueterbock A."/>
            <person name="Mraz A."/>
            <person name="Stam W.T."/>
            <person name="Tice H."/>
            <person name="Bornberg-Bauer E."/>
            <person name="Green P.J."/>
            <person name="Pearson G.A."/>
            <person name="Procaccini G."/>
            <person name="Duarte C.M."/>
            <person name="Schmutz J."/>
            <person name="Reusch T.B.H."/>
            <person name="Van de Peer Y."/>
        </authorList>
    </citation>
    <scope>NUCLEOTIDE SEQUENCE [LARGE SCALE GENOMIC DNA]</scope>
    <source>
        <strain evidence="4">cv. Finnish</strain>
    </source>
</reference>
<sequence length="243" mass="26030">MGTLGKTLYTVAVWIRETGQAMDRLGSRLQGNYYFHEQLSRHRTLMNVFDKVPSVDKTAFVAPSASLVGDVQVGPGSSIWYGCVLRGDVNTVVVGSGTNIQENSIVHVAKTSLSGKILPTIIGDNVMIGQNAILHGCTVEDEAFIGTGATLLDGVVVEKKGMVASGSLVAENTKIPSGEVWAGAPAKFVRKTNEEDNAFFSQTSSDNTSLAQAHSVENEKKLDEIEFGKAFPQKIIETSLSPR</sequence>
<evidence type="ECO:0000256" key="2">
    <source>
        <dbReference type="ARBA" id="ARBA00034694"/>
    </source>
</evidence>
<dbReference type="InterPro" id="IPR001451">
    <property type="entry name" value="Hexapep"/>
</dbReference>
<dbReference type="CDD" id="cd04645">
    <property type="entry name" value="LbH_gamma_CA_like"/>
    <property type="match status" value="1"/>
</dbReference>
<keyword evidence="4" id="KW-1185">Reference proteome</keyword>
<dbReference type="Proteomes" id="UP000036987">
    <property type="component" value="Unassembled WGS sequence"/>
</dbReference>
<gene>
    <name evidence="3" type="ORF">ZOSMA_91G00900</name>
</gene>
<dbReference type="OMA" id="AHVRQNT"/>
<dbReference type="AlphaFoldDB" id="A0A0K9NJM6"/>
<evidence type="ECO:0000313" key="4">
    <source>
        <dbReference type="Proteomes" id="UP000036987"/>
    </source>
</evidence>
<comment type="similarity">
    <text evidence="1">Belongs to the gamma-class carbonic anhydrase family.</text>
</comment>
<dbReference type="InterPro" id="IPR050484">
    <property type="entry name" value="Transf_Hexapept/Carb_Anhydrase"/>
</dbReference>
<dbReference type="GO" id="GO:0031966">
    <property type="term" value="C:mitochondrial membrane"/>
    <property type="evidence" value="ECO:0000318"/>
    <property type="project" value="GO_Central"/>
</dbReference>
<organism evidence="3 4">
    <name type="scientific">Zostera marina</name>
    <name type="common">Eelgrass</name>
    <dbReference type="NCBI Taxonomy" id="29655"/>
    <lineage>
        <taxon>Eukaryota</taxon>
        <taxon>Viridiplantae</taxon>
        <taxon>Streptophyta</taxon>
        <taxon>Embryophyta</taxon>
        <taxon>Tracheophyta</taxon>
        <taxon>Spermatophyta</taxon>
        <taxon>Magnoliopsida</taxon>
        <taxon>Liliopsida</taxon>
        <taxon>Zosteraceae</taxon>
        <taxon>Zostera</taxon>
    </lineage>
</organism>
<proteinExistence type="inferred from homology"/>
<dbReference type="Gene3D" id="2.160.10.10">
    <property type="entry name" value="Hexapeptide repeat proteins"/>
    <property type="match status" value="1"/>
</dbReference>
<dbReference type="PANTHER" id="PTHR13061">
    <property type="entry name" value="DYNACTIN SUBUNIT P25"/>
    <property type="match status" value="1"/>
</dbReference>
<comment type="subcellular location">
    <subcellularLocation>
        <location evidence="2">Mitochondrion membrane</location>
        <topology evidence="2">Peripheral membrane protein</topology>
        <orientation evidence="2">Matrix side</orientation>
    </subcellularLocation>
</comment>
<dbReference type="OrthoDB" id="25818at2759"/>
<dbReference type="STRING" id="29655.A0A0K9NJM6"/>
<dbReference type="InterPro" id="IPR047324">
    <property type="entry name" value="LbH_gamma_CA-like"/>
</dbReference>
<comment type="caution">
    <text evidence="3">The sequence shown here is derived from an EMBL/GenBank/DDBJ whole genome shotgun (WGS) entry which is preliminary data.</text>
</comment>
<dbReference type="EMBL" id="LFYR01002138">
    <property type="protein sequence ID" value="KMZ56823.1"/>
    <property type="molecule type" value="Genomic_DNA"/>
</dbReference>
<evidence type="ECO:0000256" key="1">
    <source>
        <dbReference type="ARBA" id="ARBA00023595"/>
    </source>
</evidence>